<name>A0A5J5AW01_9ASTE</name>
<reference evidence="1 2" key="1">
    <citation type="submission" date="2019-09" db="EMBL/GenBank/DDBJ databases">
        <title>A chromosome-level genome assembly of the Chinese tupelo Nyssa sinensis.</title>
        <authorList>
            <person name="Yang X."/>
            <person name="Kang M."/>
            <person name="Yang Y."/>
            <person name="Xiong H."/>
            <person name="Wang M."/>
            <person name="Zhang Z."/>
            <person name="Wang Z."/>
            <person name="Wu H."/>
            <person name="Ma T."/>
            <person name="Liu J."/>
            <person name="Xi Z."/>
        </authorList>
    </citation>
    <scope>NUCLEOTIDE SEQUENCE [LARGE SCALE GENOMIC DNA]</scope>
    <source>
        <strain evidence="1">J267</strain>
        <tissue evidence="1">Leaf</tissue>
    </source>
</reference>
<dbReference type="Proteomes" id="UP000325577">
    <property type="component" value="Linkage Group LG19"/>
</dbReference>
<dbReference type="AlphaFoldDB" id="A0A5J5AW01"/>
<organism evidence="1 2">
    <name type="scientific">Nyssa sinensis</name>
    <dbReference type="NCBI Taxonomy" id="561372"/>
    <lineage>
        <taxon>Eukaryota</taxon>
        <taxon>Viridiplantae</taxon>
        <taxon>Streptophyta</taxon>
        <taxon>Embryophyta</taxon>
        <taxon>Tracheophyta</taxon>
        <taxon>Spermatophyta</taxon>
        <taxon>Magnoliopsida</taxon>
        <taxon>eudicotyledons</taxon>
        <taxon>Gunneridae</taxon>
        <taxon>Pentapetalae</taxon>
        <taxon>asterids</taxon>
        <taxon>Cornales</taxon>
        <taxon>Nyssaceae</taxon>
        <taxon>Nyssa</taxon>
    </lineage>
</organism>
<accession>A0A5J5AW01</accession>
<evidence type="ECO:0000313" key="1">
    <source>
        <dbReference type="EMBL" id="KAA8533191.1"/>
    </source>
</evidence>
<dbReference type="EMBL" id="CM018042">
    <property type="protein sequence ID" value="KAA8533191.1"/>
    <property type="molecule type" value="Genomic_DNA"/>
</dbReference>
<dbReference type="OrthoDB" id="1692028at2759"/>
<sequence>MTFMQQFGRTKSVAKRYLEEVLYKRLFKDGSSDVSVGKQGNQFFKSSKRGYKWEVGHSLKLLRQRKRFYPVLKVAGMEVADANLLRRGRKYYCCTQLHQLSWD</sequence>
<keyword evidence="2" id="KW-1185">Reference proteome</keyword>
<evidence type="ECO:0000313" key="2">
    <source>
        <dbReference type="Proteomes" id="UP000325577"/>
    </source>
</evidence>
<protein>
    <submittedName>
        <fullName evidence="1">Uncharacterized protein</fullName>
    </submittedName>
</protein>
<proteinExistence type="predicted"/>
<gene>
    <name evidence="1" type="ORF">F0562_033276</name>
</gene>